<dbReference type="InterPro" id="IPR013149">
    <property type="entry name" value="ADH-like_C"/>
</dbReference>
<sequence>MLALLSKSSGGPETLVLSELPEPIPGPGEVRIAVEACGVNYPDVLVIEDRYQFKPERPFAPGAEISGRIDAVGDGVSRFKIGDRVLGGAGWGGMAEKIVLPEDRCFAIPDTMPFDVAAAFLMTYGTTIHALRNRGNVRVGETMLVLGASGGVGLAAVELGKAYGAKVIAAVSAPHKAKVALDHGADATIIYPAEGLDAQGAKAFLAEIRAHAPDGVDIVYDAVGGDYAEPALRSMAWEGRYLVIGFPAGIPRLPLNLPLLKGCSIVGVFWGASIERSQEQHCANVEELMQLYQSGYLRPLVSERFPLARGGEAISRLASRAAVGKIVVTL</sequence>
<name>A0ABT8ZQV4_9SPHN</name>
<dbReference type="PANTHER" id="PTHR43677:SF4">
    <property type="entry name" value="QUINONE OXIDOREDUCTASE-LIKE PROTEIN 2"/>
    <property type="match status" value="1"/>
</dbReference>
<dbReference type="CDD" id="cd08241">
    <property type="entry name" value="QOR1"/>
    <property type="match status" value="1"/>
</dbReference>
<evidence type="ECO:0000259" key="1">
    <source>
        <dbReference type="SMART" id="SM00829"/>
    </source>
</evidence>
<dbReference type="PANTHER" id="PTHR43677">
    <property type="entry name" value="SHORT-CHAIN DEHYDROGENASE/REDUCTASE"/>
    <property type="match status" value="1"/>
</dbReference>
<dbReference type="EMBL" id="JAUQOM010000008">
    <property type="protein sequence ID" value="MDO7836468.1"/>
    <property type="molecule type" value="Genomic_DNA"/>
</dbReference>
<gene>
    <name evidence="2" type="ORF">Q4610_15575</name>
</gene>
<dbReference type="InterPro" id="IPR036291">
    <property type="entry name" value="NAD(P)-bd_dom_sf"/>
</dbReference>
<proteinExistence type="predicted"/>
<dbReference type="Gene3D" id="3.90.180.10">
    <property type="entry name" value="Medium-chain alcohol dehydrogenases, catalytic domain"/>
    <property type="match status" value="1"/>
</dbReference>
<dbReference type="Gene3D" id="3.40.50.720">
    <property type="entry name" value="NAD(P)-binding Rossmann-like Domain"/>
    <property type="match status" value="1"/>
</dbReference>
<accession>A0ABT8ZQV4</accession>
<dbReference type="SUPFAM" id="SSF51735">
    <property type="entry name" value="NAD(P)-binding Rossmann-fold domains"/>
    <property type="match status" value="1"/>
</dbReference>
<protein>
    <submittedName>
        <fullName evidence="2">NADPH:quinone oxidoreductase family protein</fullName>
        <ecNumber evidence="2">1.-.-.-</ecNumber>
    </submittedName>
</protein>
<evidence type="ECO:0000313" key="3">
    <source>
        <dbReference type="Proteomes" id="UP001176471"/>
    </source>
</evidence>
<dbReference type="SMART" id="SM00829">
    <property type="entry name" value="PKS_ER"/>
    <property type="match status" value="1"/>
</dbReference>
<dbReference type="InterPro" id="IPR020843">
    <property type="entry name" value="ER"/>
</dbReference>
<dbReference type="InterPro" id="IPR011032">
    <property type="entry name" value="GroES-like_sf"/>
</dbReference>
<evidence type="ECO:0000313" key="2">
    <source>
        <dbReference type="EMBL" id="MDO7836468.1"/>
    </source>
</evidence>
<dbReference type="GO" id="GO:0016491">
    <property type="term" value="F:oxidoreductase activity"/>
    <property type="evidence" value="ECO:0007669"/>
    <property type="project" value="UniProtKB-KW"/>
</dbReference>
<keyword evidence="2" id="KW-0560">Oxidoreductase</keyword>
<dbReference type="InterPro" id="IPR013154">
    <property type="entry name" value="ADH-like_N"/>
</dbReference>
<dbReference type="Pfam" id="PF08240">
    <property type="entry name" value="ADH_N"/>
    <property type="match status" value="1"/>
</dbReference>
<dbReference type="RefSeq" id="WP_304536879.1">
    <property type="nucleotide sequence ID" value="NZ_JAUQOM010000008.1"/>
</dbReference>
<dbReference type="SUPFAM" id="SSF50129">
    <property type="entry name" value="GroES-like"/>
    <property type="match status" value="1"/>
</dbReference>
<reference evidence="2" key="1">
    <citation type="submission" date="2023-07" db="EMBL/GenBank/DDBJ databases">
        <title>Bacterial whole genome sequence for Sphingobium sp. HBC34.</title>
        <authorList>
            <person name="Le V."/>
            <person name="Ko S.-R."/>
            <person name="Ahn C.-Y."/>
            <person name="Oh H.-M."/>
        </authorList>
    </citation>
    <scope>NUCLEOTIDE SEQUENCE</scope>
    <source>
        <strain evidence="2">HBC34</strain>
    </source>
</reference>
<comment type="caution">
    <text evidence="2">The sequence shown here is derived from an EMBL/GenBank/DDBJ whole genome shotgun (WGS) entry which is preliminary data.</text>
</comment>
<feature type="domain" description="Enoyl reductase (ER)" evidence="1">
    <location>
        <begin position="10"/>
        <end position="328"/>
    </location>
</feature>
<dbReference type="InterPro" id="IPR051397">
    <property type="entry name" value="Zn-ADH-like_protein"/>
</dbReference>
<dbReference type="EC" id="1.-.-.-" evidence="2"/>
<dbReference type="Proteomes" id="UP001176471">
    <property type="component" value="Unassembled WGS sequence"/>
</dbReference>
<keyword evidence="3" id="KW-1185">Reference proteome</keyword>
<dbReference type="Pfam" id="PF00107">
    <property type="entry name" value="ADH_zinc_N"/>
    <property type="match status" value="1"/>
</dbReference>
<organism evidence="2 3">
    <name type="scientific">Sphingobium cyanobacteriorum</name>
    <dbReference type="NCBI Taxonomy" id="3063954"/>
    <lineage>
        <taxon>Bacteria</taxon>
        <taxon>Pseudomonadati</taxon>
        <taxon>Pseudomonadota</taxon>
        <taxon>Alphaproteobacteria</taxon>
        <taxon>Sphingomonadales</taxon>
        <taxon>Sphingomonadaceae</taxon>
        <taxon>Sphingobium</taxon>
    </lineage>
</organism>